<protein>
    <submittedName>
        <fullName evidence="2">Uncharacterized protein</fullName>
    </submittedName>
</protein>
<organism evidence="2 3">
    <name type="scientific">Actinopolyspora alba</name>
    <dbReference type="NCBI Taxonomy" id="673379"/>
    <lineage>
        <taxon>Bacteria</taxon>
        <taxon>Bacillati</taxon>
        <taxon>Actinomycetota</taxon>
        <taxon>Actinomycetes</taxon>
        <taxon>Actinopolysporales</taxon>
        <taxon>Actinopolysporaceae</taxon>
        <taxon>Actinopolyspora</taxon>
        <taxon>Actinopolyspora alba group</taxon>
    </lineage>
</organism>
<dbReference type="EMBL" id="FOMZ01000009">
    <property type="protein sequence ID" value="SFE22956.1"/>
    <property type="molecule type" value="Genomic_DNA"/>
</dbReference>
<gene>
    <name evidence="2" type="ORF">SAMN04487819_109244</name>
</gene>
<keyword evidence="1" id="KW-0812">Transmembrane</keyword>
<keyword evidence="1" id="KW-1133">Transmembrane helix</keyword>
<evidence type="ECO:0000256" key="1">
    <source>
        <dbReference type="SAM" id="Phobius"/>
    </source>
</evidence>
<dbReference type="AlphaFoldDB" id="A0A1I1YTT6"/>
<evidence type="ECO:0000313" key="3">
    <source>
        <dbReference type="Proteomes" id="UP000198716"/>
    </source>
</evidence>
<reference evidence="3" key="1">
    <citation type="submission" date="2016-10" db="EMBL/GenBank/DDBJ databases">
        <authorList>
            <person name="Varghese N."/>
            <person name="Submissions S."/>
        </authorList>
    </citation>
    <scope>NUCLEOTIDE SEQUENCE [LARGE SCALE GENOMIC DNA]</scope>
    <source>
        <strain evidence="3">DSM 45004</strain>
    </source>
</reference>
<dbReference type="Proteomes" id="UP000198716">
    <property type="component" value="Unassembled WGS sequence"/>
</dbReference>
<sequence>MSDSSKSIVPAMVAVALTAFVIMPAAMLGVAVLAVSCSLGLAFGGYHADSGSGGGGQQVGDR</sequence>
<keyword evidence="3" id="KW-1185">Reference proteome</keyword>
<evidence type="ECO:0000313" key="2">
    <source>
        <dbReference type="EMBL" id="SFE22956.1"/>
    </source>
</evidence>
<name>A0A1I1YTT6_9ACTN</name>
<feature type="transmembrane region" description="Helical" evidence="1">
    <location>
        <begin position="12"/>
        <end position="43"/>
    </location>
</feature>
<proteinExistence type="predicted"/>
<keyword evidence="1" id="KW-0472">Membrane</keyword>
<dbReference type="RefSeq" id="WP_139219556.1">
    <property type="nucleotide sequence ID" value="NZ_FOMZ01000009.1"/>
</dbReference>
<accession>A0A1I1YTT6</accession>